<evidence type="ECO:0000256" key="2">
    <source>
        <dbReference type="ARBA" id="ARBA00022481"/>
    </source>
</evidence>
<dbReference type="InterPro" id="IPR002416">
    <property type="entry name" value="T2SS_protein-GspH"/>
</dbReference>
<keyword evidence="3 6" id="KW-0812">Transmembrane</keyword>
<dbReference type="Pfam" id="PF07963">
    <property type="entry name" value="N_methyl"/>
    <property type="match status" value="1"/>
</dbReference>
<feature type="transmembrane region" description="Helical" evidence="6">
    <location>
        <begin position="12"/>
        <end position="34"/>
    </location>
</feature>
<dbReference type="PROSITE" id="PS00409">
    <property type="entry name" value="PROKAR_NTER_METHYL"/>
    <property type="match status" value="1"/>
</dbReference>
<accession>A0A2H0W878</accession>
<reference evidence="8" key="1">
    <citation type="submission" date="2017-09" db="EMBL/GenBank/DDBJ databases">
        <title>Depth-based differentiation of microbial function through sediment-hosted aquifers and enrichment of novel symbionts in the deep terrestrial subsurface.</title>
        <authorList>
            <person name="Probst A.J."/>
            <person name="Ladd B."/>
            <person name="Jarett J.K."/>
            <person name="Geller-Mcgrath D.E."/>
            <person name="Sieber C.M.K."/>
            <person name="Emerson J.B."/>
            <person name="Anantharaman K."/>
            <person name="Thomas B.C."/>
            <person name="Malmstrom R."/>
            <person name="Stieglmeier M."/>
            <person name="Klingl A."/>
            <person name="Woyke T."/>
            <person name="Ryan C.M."/>
            <person name="Banfield J.F."/>
        </authorList>
    </citation>
    <scope>NUCLEOTIDE SEQUENCE [LARGE SCALE GENOMIC DNA]</scope>
</reference>
<dbReference type="GO" id="GO:0015627">
    <property type="term" value="C:type II protein secretion system complex"/>
    <property type="evidence" value="ECO:0007669"/>
    <property type="project" value="InterPro"/>
</dbReference>
<dbReference type="AlphaFoldDB" id="A0A2H0W878"/>
<keyword evidence="2" id="KW-0488">Methylation</keyword>
<keyword evidence="5 6" id="KW-0472">Membrane</keyword>
<proteinExistence type="predicted"/>
<dbReference type="NCBIfam" id="TIGR02532">
    <property type="entry name" value="IV_pilin_GFxxxE"/>
    <property type="match status" value="1"/>
</dbReference>
<organism evidence="7 8">
    <name type="scientific">Candidatus Beckwithbacteria bacterium CG10_big_fil_rev_8_21_14_0_10_34_10</name>
    <dbReference type="NCBI Taxonomy" id="1974495"/>
    <lineage>
        <taxon>Bacteria</taxon>
        <taxon>Candidatus Beckwithiibacteriota</taxon>
    </lineage>
</organism>
<dbReference type="PRINTS" id="PR00885">
    <property type="entry name" value="BCTERIALGSPH"/>
</dbReference>
<evidence type="ECO:0008006" key="9">
    <source>
        <dbReference type="Google" id="ProtNLM"/>
    </source>
</evidence>
<evidence type="ECO:0000256" key="6">
    <source>
        <dbReference type="SAM" id="Phobius"/>
    </source>
</evidence>
<dbReference type="SUPFAM" id="SSF54523">
    <property type="entry name" value="Pili subunits"/>
    <property type="match status" value="1"/>
</dbReference>
<keyword evidence="4 6" id="KW-1133">Transmembrane helix</keyword>
<comment type="caution">
    <text evidence="7">The sequence shown here is derived from an EMBL/GenBank/DDBJ whole genome shotgun (WGS) entry which is preliminary data.</text>
</comment>
<dbReference type="PANTHER" id="PTHR30093">
    <property type="entry name" value="GENERAL SECRETION PATHWAY PROTEIN G"/>
    <property type="match status" value="1"/>
</dbReference>
<dbReference type="Gene3D" id="3.30.700.10">
    <property type="entry name" value="Glycoprotein, Type 4 Pilin"/>
    <property type="match status" value="1"/>
</dbReference>
<evidence type="ECO:0000256" key="1">
    <source>
        <dbReference type="ARBA" id="ARBA00004167"/>
    </source>
</evidence>
<protein>
    <recommendedName>
        <fullName evidence="9">Type II secretion system protein</fullName>
    </recommendedName>
</protein>
<evidence type="ECO:0000256" key="3">
    <source>
        <dbReference type="ARBA" id="ARBA00022692"/>
    </source>
</evidence>
<sequence length="153" mass="16466">MRKNNNINKGFTLIELLLVISIISVLATVVLVALDPVTRFADARNSRRWGDVNSILTAIHEYIVDNDGSLPSGISTTEKQLGTCSSGGTSCAEADPICLDLSTTLEKYLKSMPVDPKDGTEETTKYSVVADSNNIITVKACSAELSETIQVSR</sequence>
<dbReference type="EMBL" id="PEZT01000026">
    <property type="protein sequence ID" value="PIS08871.1"/>
    <property type="molecule type" value="Genomic_DNA"/>
</dbReference>
<evidence type="ECO:0000313" key="7">
    <source>
        <dbReference type="EMBL" id="PIS08871.1"/>
    </source>
</evidence>
<name>A0A2H0W878_9BACT</name>
<dbReference type="GO" id="GO:0015628">
    <property type="term" value="P:protein secretion by the type II secretion system"/>
    <property type="evidence" value="ECO:0007669"/>
    <property type="project" value="InterPro"/>
</dbReference>
<dbReference type="InterPro" id="IPR045584">
    <property type="entry name" value="Pilin-like"/>
</dbReference>
<comment type="subcellular location">
    <subcellularLocation>
        <location evidence="1">Membrane</location>
        <topology evidence="1">Single-pass membrane protein</topology>
    </subcellularLocation>
</comment>
<evidence type="ECO:0000256" key="5">
    <source>
        <dbReference type="ARBA" id="ARBA00023136"/>
    </source>
</evidence>
<dbReference type="GO" id="GO:0016020">
    <property type="term" value="C:membrane"/>
    <property type="evidence" value="ECO:0007669"/>
    <property type="project" value="UniProtKB-SubCell"/>
</dbReference>
<dbReference type="Proteomes" id="UP000230093">
    <property type="component" value="Unassembled WGS sequence"/>
</dbReference>
<gene>
    <name evidence="7" type="ORF">COT75_04525</name>
</gene>
<evidence type="ECO:0000256" key="4">
    <source>
        <dbReference type="ARBA" id="ARBA00022989"/>
    </source>
</evidence>
<dbReference type="InterPro" id="IPR012902">
    <property type="entry name" value="N_methyl_site"/>
</dbReference>
<evidence type="ECO:0000313" key="8">
    <source>
        <dbReference type="Proteomes" id="UP000230093"/>
    </source>
</evidence>